<dbReference type="Pfam" id="PF01315">
    <property type="entry name" value="Ald_Xan_dh_C"/>
    <property type="match status" value="1"/>
</dbReference>
<comment type="caution">
    <text evidence="2">The sequence shown here is derived from an EMBL/GenBank/DDBJ whole genome shotgun (WGS) entry which is preliminary data.</text>
</comment>
<dbReference type="InterPro" id="IPR036856">
    <property type="entry name" value="Ald_Oxase/Xan_DH_a/b_sf"/>
</dbReference>
<gene>
    <name evidence="2" type="ORF">LCGC14_2531680</name>
</gene>
<accession>A0A0F9ATT5</accession>
<dbReference type="AlphaFoldDB" id="A0A0F9ATT5"/>
<dbReference type="Gene3D" id="3.90.1170.50">
    <property type="entry name" value="Aldehyde oxidase/xanthine dehydrogenase, a/b hammerhead"/>
    <property type="match status" value="1"/>
</dbReference>
<dbReference type="InterPro" id="IPR000674">
    <property type="entry name" value="Ald_Oxase/Xan_DH_a/b"/>
</dbReference>
<dbReference type="SMART" id="SM01008">
    <property type="entry name" value="Ald_Xan_dh_C"/>
    <property type="match status" value="1"/>
</dbReference>
<dbReference type="EMBL" id="LAZR01041102">
    <property type="protein sequence ID" value="KKL12845.1"/>
    <property type="molecule type" value="Genomic_DNA"/>
</dbReference>
<protein>
    <recommendedName>
        <fullName evidence="1">Aldehyde oxidase/xanthine dehydrogenase a/b hammerhead domain-containing protein</fullName>
    </recommendedName>
</protein>
<dbReference type="SUPFAM" id="SSF54665">
    <property type="entry name" value="CO dehydrogenase molybdoprotein N-domain-like"/>
    <property type="match status" value="1"/>
</dbReference>
<organism evidence="2">
    <name type="scientific">marine sediment metagenome</name>
    <dbReference type="NCBI Taxonomy" id="412755"/>
    <lineage>
        <taxon>unclassified sequences</taxon>
        <taxon>metagenomes</taxon>
        <taxon>ecological metagenomes</taxon>
    </lineage>
</organism>
<reference evidence="2" key="1">
    <citation type="journal article" date="2015" name="Nature">
        <title>Complex archaea that bridge the gap between prokaryotes and eukaryotes.</title>
        <authorList>
            <person name="Spang A."/>
            <person name="Saw J.H."/>
            <person name="Jorgensen S.L."/>
            <person name="Zaremba-Niedzwiedzka K."/>
            <person name="Martijn J."/>
            <person name="Lind A.E."/>
            <person name="van Eijk R."/>
            <person name="Schleper C."/>
            <person name="Guy L."/>
            <person name="Ettema T.J."/>
        </authorList>
    </citation>
    <scope>NUCLEOTIDE SEQUENCE</scope>
</reference>
<name>A0A0F9ATT5_9ZZZZ</name>
<feature type="non-terminal residue" evidence="2">
    <location>
        <position position="99"/>
    </location>
</feature>
<sequence length="99" mass="10331">MRDGVLFSCASNIARLRGQLGRGGIMHKGFAGRHEDWRLLTGQGSYLGDTLEADTWHAGFVRAPVQSGRLVALDTRAAAALPGVAAILTADDLAADGIG</sequence>
<evidence type="ECO:0000259" key="1">
    <source>
        <dbReference type="SMART" id="SM01008"/>
    </source>
</evidence>
<feature type="domain" description="Aldehyde oxidase/xanthine dehydrogenase a/b hammerhead" evidence="1">
    <location>
        <begin position="41"/>
        <end position="99"/>
    </location>
</feature>
<proteinExistence type="predicted"/>
<evidence type="ECO:0000313" key="2">
    <source>
        <dbReference type="EMBL" id="KKL12845.1"/>
    </source>
</evidence>